<dbReference type="AlphaFoldDB" id="A6G5P2"/>
<reference evidence="2 3" key="1">
    <citation type="submission" date="2007-06" db="EMBL/GenBank/DDBJ databases">
        <authorList>
            <person name="Shimkets L."/>
            <person name="Ferriera S."/>
            <person name="Johnson J."/>
            <person name="Kravitz S."/>
            <person name="Beeson K."/>
            <person name="Sutton G."/>
            <person name="Rogers Y.-H."/>
            <person name="Friedman R."/>
            <person name="Frazier M."/>
            <person name="Venter J.C."/>
        </authorList>
    </citation>
    <scope>NUCLEOTIDE SEQUENCE [LARGE SCALE GENOMIC DNA]</scope>
    <source>
        <strain evidence="2 3">SIR-1</strain>
    </source>
</reference>
<name>A6G5P2_9BACT</name>
<comment type="caution">
    <text evidence="2">The sequence shown here is derived from an EMBL/GenBank/DDBJ whole genome shotgun (WGS) entry which is preliminary data.</text>
</comment>
<dbReference type="InterPro" id="IPR014716">
    <property type="entry name" value="Fibrinogen_a/b/g_C_1"/>
</dbReference>
<dbReference type="SUPFAM" id="SSF56496">
    <property type="entry name" value="Fibrinogen C-terminal domain-like"/>
    <property type="match status" value="1"/>
</dbReference>
<dbReference type="NCBIfam" id="NF040941">
    <property type="entry name" value="GGGWT_bact"/>
    <property type="match status" value="1"/>
</dbReference>
<proteinExistence type="predicted"/>
<organism evidence="2 3">
    <name type="scientific">Plesiocystis pacifica SIR-1</name>
    <dbReference type="NCBI Taxonomy" id="391625"/>
    <lineage>
        <taxon>Bacteria</taxon>
        <taxon>Pseudomonadati</taxon>
        <taxon>Myxococcota</taxon>
        <taxon>Polyangia</taxon>
        <taxon>Nannocystales</taxon>
        <taxon>Nannocystaceae</taxon>
        <taxon>Plesiocystis</taxon>
    </lineage>
</organism>
<feature type="region of interest" description="Disordered" evidence="1">
    <location>
        <begin position="1"/>
        <end position="101"/>
    </location>
</feature>
<accession>A6G5P2</accession>
<protein>
    <submittedName>
        <fullName evidence="2">D-3-phosphoglycerate dehydrogenase</fullName>
    </submittedName>
</protein>
<dbReference type="eggNOG" id="COG4935">
    <property type="taxonomic scope" value="Bacteria"/>
</dbReference>
<feature type="compositionally biased region" description="Low complexity" evidence="1">
    <location>
        <begin position="15"/>
        <end position="26"/>
    </location>
</feature>
<sequence length="358" mass="37972">MTACPSDDVGGVEGSGDTDSSTQGDDTSTDDEVGSESSSTGTTTEETTDATTEETTDATTEETTDATTEETTADETADTTDATTEDTTDGMETETETDTGVMPECAEQVDCTDGGNCLEGMCVTVASCLELADLDVDDTLESNAYELDPDGEGPMPPYMAWCDMETDGGGWTLVIKSYGNSDAFHFDSPEWLAIDPYEPGNFFDDRAETKLPSWSNVSFTELMVAMEAPIGVDPEPLNLQTMITDLEGDSLYDLIAPDGYVPTSAGREAWLGLIEGSALQPSCDLEGLNVRGDNVDNWHHVRIGIIGNEQDNCGSPDSRLGIGGAGNVCSTQDFATGNYTGCNDVNVNIESFGMVFVR</sequence>
<evidence type="ECO:0000313" key="3">
    <source>
        <dbReference type="Proteomes" id="UP000005801"/>
    </source>
</evidence>
<dbReference type="EMBL" id="ABCS01000026">
    <property type="protein sequence ID" value="EDM78823.1"/>
    <property type="molecule type" value="Genomic_DNA"/>
</dbReference>
<gene>
    <name evidence="2" type="ORF">PPSIR1_32532</name>
</gene>
<feature type="compositionally biased region" description="Acidic residues" evidence="1">
    <location>
        <begin position="46"/>
        <end position="97"/>
    </location>
</feature>
<dbReference type="STRING" id="391625.PPSIR1_32532"/>
<feature type="compositionally biased region" description="Low complexity" evidence="1">
    <location>
        <begin position="35"/>
        <end position="45"/>
    </location>
</feature>
<keyword evidence="3" id="KW-1185">Reference proteome</keyword>
<evidence type="ECO:0000256" key="1">
    <source>
        <dbReference type="SAM" id="MobiDB-lite"/>
    </source>
</evidence>
<evidence type="ECO:0000313" key="2">
    <source>
        <dbReference type="EMBL" id="EDM78823.1"/>
    </source>
</evidence>
<dbReference type="Proteomes" id="UP000005801">
    <property type="component" value="Unassembled WGS sequence"/>
</dbReference>
<dbReference type="Gene3D" id="3.90.215.10">
    <property type="entry name" value="Gamma Fibrinogen, chain A, domain 1"/>
    <property type="match status" value="1"/>
</dbReference>
<dbReference type="InterPro" id="IPR036056">
    <property type="entry name" value="Fibrinogen-like_C"/>
</dbReference>